<dbReference type="PIRSF" id="PIRSF000412">
    <property type="entry name" value="SHMT"/>
    <property type="match status" value="1"/>
</dbReference>
<dbReference type="Gene3D" id="3.90.1150.10">
    <property type="entry name" value="Aspartate Aminotransferase, domain 1"/>
    <property type="match status" value="1"/>
</dbReference>
<dbReference type="eggNOG" id="COG0112">
    <property type="taxonomic scope" value="Bacteria"/>
</dbReference>
<dbReference type="FunFam" id="3.40.640.10:FF:000001">
    <property type="entry name" value="Serine hydroxymethyltransferase"/>
    <property type="match status" value="1"/>
</dbReference>
<keyword evidence="14" id="KW-1185">Reference proteome</keyword>
<dbReference type="InterPro" id="IPR039429">
    <property type="entry name" value="SHMT-like_dom"/>
</dbReference>
<evidence type="ECO:0000256" key="1">
    <source>
        <dbReference type="ARBA" id="ARBA00001933"/>
    </source>
</evidence>
<dbReference type="GO" id="GO:0030170">
    <property type="term" value="F:pyridoxal phosphate binding"/>
    <property type="evidence" value="ECO:0007669"/>
    <property type="project" value="UniProtKB-UniRule"/>
</dbReference>
<dbReference type="EMBL" id="CP007154">
    <property type="protein sequence ID" value="AHH45479.1"/>
    <property type="molecule type" value="Genomic_DNA"/>
</dbReference>
<evidence type="ECO:0000256" key="3">
    <source>
        <dbReference type="ARBA" id="ARBA00006376"/>
    </source>
</evidence>
<keyword evidence="8 10" id="KW-0663">Pyridoxal phosphate</keyword>
<protein>
    <recommendedName>
        <fullName evidence="10">Probable serine hydroxymethyltransferase</fullName>
        <shortName evidence="10">SHMT</shortName>
        <shortName evidence="10">Serine methylase</shortName>
        <ecNumber evidence="10">2.1.2.1</ecNumber>
    </recommendedName>
</protein>
<sequence>MYKKVKLYDKQITKIINDESKRQQEQIELIASENYASQDILDATGSSLANKYGEGYPGKRYYGGCQNIDKIEQIAIERAKKLFGVEYANVQPYSGSSANAAVFAALLKPGDKILGLDLASGGHLTHGYKVNFSGMFYTGFNYGLGEDELLDYNQIEKIALEVKPSLIICGYSAYSGHIDYKRFRQIADKVGAYLLADIAHTAGLIAAKVLNSPVEFAHVMTATTQKTLRCTRGGLILANDPEIIAKINKVVFPGMQGGPLFHAIAGKAVGFGEALQPWFVDYAKQVVANAKAFANFFIKKGARVISGGTTNHLFIVDVFSSYGLTGKEAQILLESINIITNKNTIPKDTKSPMITSGIRFGTPAMTSRGFQTNEFEQIGEIIHQVLTLKKLNRTQRVSFKKQVAQLAKGFPIKKSYWK</sequence>
<comment type="catalytic activity">
    <reaction evidence="10">
        <text>(6R)-5,10-methylene-5,6,7,8-tetrahydrofolate + glycine + H2O = (6S)-5,6,7,8-tetrahydrofolate + L-serine</text>
        <dbReference type="Rhea" id="RHEA:15481"/>
        <dbReference type="ChEBI" id="CHEBI:15377"/>
        <dbReference type="ChEBI" id="CHEBI:15636"/>
        <dbReference type="ChEBI" id="CHEBI:33384"/>
        <dbReference type="ChEBI" id="CHEBI:57305"/>
        <dbReference type="ChEBI" id="CHEBI:57453"/>
        <dbReference type="EC" id="2.1.2.1"/>
    </reaction>
</comment>
<evidence type="ECO:0000256" key="4">
    <source>
        <dbReference type="ARBA" id="ARBA00011738"/>
    </source>
</evidence>
<organism evidence="13 14">
    <name type="scientific">Mesomycoplasma bovoculi M165/69</name>
    <dbReference type="NCBI Taxonomy" id="743966"/>
    <lineage>
        <taxon>Bacteria</taxon>
        <taxon>Bacillati</taxon>
        <taxon>Mycoplasmatota</taxon>
        <taxon>Mycoplasmoidales</taxon>
        <taxon>Metamycoplasmataceae</taxon>
        <taxon>Mesomycoplasma</taxon>
    </lineage>
</organism>
<accession>W5UTD4</accession>
<dbReference type="Pfam" id="PF00464">
    <property type="entry name" value="SHMT"/>
    <property type="match status" value="1"/>
</dbReference>
<dbReference type="NCBIfam" id="NF000586">
    <property type="entry name" value="PRK00011.1"/>
    <property type="match status" value="1"/>
</dbReference>
<comment type="caution">
    <text evidence="10">Lacks conserved residue(s) required for the propagation of feature annotation.</text>
</comment>
<dbReference type="RefSeq" id="WP_022934715.1">
    <property type="nucleotide sequence ID" value="NZ_CP007154.1"/>
</dbReference>
<dbReference type="HAMAP" id="MF_00051">
    <property type="entry name" value="SHMT"/>
    <property type="match status" value="1"/>
</dbReference>
<dbReference type="STRING" id="743966.MYB_02375"/>
<evidence type="ECO:0000256" key="6">
    <source>
        <dbReference type="ARBA" id="ARBA00022563"/>
    </source>
</evidence>
<dbReference type="HOGENOM" id="CLU_022477_2_1_14"/>
<comment type="function">
    <text evidence="9">Catalyzes the reversible interconversion of serine and glycine with tetrahydrofolate (THF) serving as the one-carbon carrier. This reaction serves as the major source of one-carbon groups required for the biosynthesis of purines, thymidylate, methionine, and other important biomolecules. Also exhibits THF-independent aldolase activity toward beta-hydroxyamino acids, producing glycine and aldehydes, via a retro-aldol mechanism. Thus, is able to catalyze the cleavage of L-allo-threonine.</text>
</comment>
<comment type="cofactor">
    <cofactor evidence="1 10 11">
        <name>pyridoxal 5'-phosphate</name>
        <dbReference type="ChEBI" id="CHEBI:597326"/>
    </cofactor>
</comment>
<feature type="binding site" evidence="10">
    <location>
        <begin position="122"/>
        <end position="124"/>
    </location>
    <ligand>
        <name>(6S)-5,6,7,8-tetrahydrofolate</name>
        <dbReference type="ChEBI" id="CHEBI:57453"/>
    </ligand>
</feature>
<feature type="domain" description="Serine hydroxymethyltransferase-like" evidence="12">
    <location>
        <begin position="7"/>
        <end position="382"/>
    </location>
</feature>
<evidence type="ECO:0000313" key="13">
    <source>
        <dbReference type="EMBL" id="AHH45479.1"/>
    </source>
</evidence>
<gene>
    <name evidence="10 13" type="primary">glyA</name>
    <name evidence="13" type="ORF">MYB_02375</name>
</gene>
<evidence type="ECO:0000256" key="7">
    <source>
        <dbReference type="ARBA" id="ARBA00022679"/>
    </source>
</evidence>
<dbReference type="InterPro" id="IPR001085">
    <property type="entry name" value="Ser_HO-MeTrfase"/>
</dbReference>
<dbReference type="AlphaFoldDB" id="W5UTD4"/>
<dbReference type="UniPathway" id="UPA00193"/>
<comment type="similarity">
    <text evidence="3 10">Belongs to the SHMT family.</text>
</comment>
<dbReference type="CDD" id="cd00378">
    <property type="entry name" value="SHMT"/>
    <property type="match status" value="1"/>
</dbReference>
<keyword evidence="13" id="KW-0489">Methyltransferase</keyword>
<evidence type="ECO:0000256" key="9">
    <source>
        <dbReference type="ARBA" id="ARBA00054606"/>
    </source>
</evidence>
<dbReference type="GO" id="GO:0005829">
    <property type="term" value="C:cytosol"/>
    <property type="evidence" value="ECO:0007669"/>
    <property type="project" value="TreeGrafter"/>
</dbReference>
<evidence type="ECO:0000256" key="10">
    <source>
        <dbReference type="HAMAP-Rule" id="MF_00051"/>
    </source>
</evidence>
<comment type="subcellular location">
    <subcellularLocation>
        <location evidence="2 10">Cytoplasm</location>
    </subcellularLocation>
</comment>
<dbReference type="PANTHER" id="PTHR11680">
    <property type="entry name" value="SERINE HYDROXYMETHYLTRANSFERASE"/>
    <property type="match status" value="1"/>
</dbReference>
<keyword evidence="5 10" id="KW-0963">Cytoplasm</keyword>
<feature type="binding site" evidence="10">
    <location>
        <position position="118"/>
    </location>
    <ligand>
        <name>(6S)-5,6,7,8-tetrahydrofolate</name>
        <dbReference type="ChEBI" id="CHEBI:57453"/>
    </ligand>
</feature>
<dbReference type="PANTHER" id="PTHR11680:SF35">
    <property type="entry name" value="SERINE HYDROXYMETHYLTRANSFERASE 1"/>
    <property type="match status" value="1"/>
</dbReference>
<dbReference type="GO" id="GO:0004372">
    <property type="term" value="F:glycine hydroxymethyltransferase activity"/>
    <property type="evidence" value="ECO:0007669"/>
    <property type="project" value="UniProtKB-EC"/>
</dbReference>
<dbReference type="OrthoDB" id="9803846at2"/>
<comment type="pathway">
    <text evidence="10">One-carbon metabolism; tetrahydrofolate interconversion.</text>
</comment>
<dbReference type="InterPro" id="IPR015424">
    <property type="entry name" value="PyrdxlP-dep_Trfase"/>
</dbReference>
<keyword evidence="7 10" id="KW-0808">Transferase</keyword>
<comment type="subunit">
    <text evidence="4 10">Homodimer.</text>
</comment>
<dbReference type="EC" id="2.1.2.1" evidence="10"/>
<dbReference type="GO" id="GO:0008168">
    <property type="term" value="F:methyltransferase activity"/>
    <property type="evidence" value="ECO:0007669"/>
    <property type="project" value="UniProtKB-KW"/>
</dbReference>
<evidence type="ECO:0000256" key="5">
    <source>
        <dbReference type="ARBA" id="ARBA00022490"/>
    </source>
</evidence>
<reference evidence="13 14" key="1">
    <citation type="journal article" date="2014" name="Genome Announc.">
        <title>Complete Genome Sequence of Mycoplasma bovoculi Strain M165/69T (ATCC 29104).</title>
        <authorList>
            <person name="Calcutt M.J."/>
            <person name="Foecking M.F."/>
        </authorList>
    </citation>
    <scope>NUCLEOTIDE SEQUENCE [LARGE SCALE GENOMIC DNA]</scope>
    <source>
        <strain evidence="13">M165/69</strain>
    </source>
</reference>
<dbReference type="InterPro" id="IPR015421">
    <property type="entry name" value="PyrdxlP-dep_Trfase_major"/>
</dbReference>
<dbReference type="GO" id="GO:0032259">
    <property type="term" value="P:methylation"/>
    <property type="evidence" value="ECO:0007669"/>
    <property type="project" value="UniProtKB-KW"/>
</dbReference>
<evidence type="ECO:0000313" key="14">
    <source>
        <dbReference type="Proteomes" id="UP000019229"/>
    </source>
</evidence>
<name>W5UTD4_9BACT</name>
<dbReference type="SUPFAM" id="SSF53383">
    <property type="entry name" value="PLP-dependent transferases"/>
    <property type="match status" value="1"/>
</dbReference>
<keyword evidence="6 10" id="KW-0554">One-carbon metabolism</keyword>
<proteinExistence type="inferred from homology"/>
<dbReference type="KEGG" id="mbc:MYB_02375"/>
<evidence type="ECO:0000256" key="8">
    <source>
        <dbReference type="ARBA" id="ARBA00022898"/>
    </source>
</evidence>
<dbReference type="Gene3D" id="3.40.640.10">
    <property type="entry name" value="Type I PLP-dependent aspartate aminotransferase-like (Major domain)"/>
    <property type="match status" value="1"/>
</dbReference>
<evidence type="ECO:0000256" key="2">
    <source>
        <dbReference type="ARBA" id="ARBA00004496"/>
    </source>
</evidence>
<dbReference type="GO" id="GO:0035999">
    <property type="term" value="P:tetrahydrofolate interconversion"/>
    <property type="evidence" value="ECO:0007669"/>
    <property type="project" value="UniProtKB-UniRule"/>
</dbReference>
<dbReference type="InterPro" id="IPR015422">
    <property type="entry name" value="PyrdxlP-dep_Trfase_small"/>
</dbReference>
<evidence type="ECO:0000259" key="12">
    <source>
        <dbReference type="Pfam" id="PF00464"/>
    </source>
</evidence>
<dbReference type="GO" id="GO:0019264">
    <property type="term" value="P:glycine biosynthetic process from serine"/>
    <property type="evidence" value="ECO:0007669"/>
    <property type="project" value="InterPro"/>
</dbReference>
<evidence type="ECO:0000256" key="11">
    <source>
        <dbReference type="PIRSR" id="PIRSR000412-50"/>
    </source>
</evidence>
<dbReference type="InterPro" id="IPR049943">
    <property type="entry name" value="Ser_HO-MeTrfase-like"/>
</dbReference>
<dbReference type="Proteomes" id="UP000019229">
    <property type="component" value="Chromosome"/>
</dbReference>
<feature type="modified residue" description="N6-(pyridoxal phosphate)lysine" evidence="10 11">
    <location>
        <position position="226"/>
    </location>
</feature>
<dbReference type="PATRIC" id="fig|743966.3.peg.478"/>